<evidence type="ECO:0000313" key="2">
    <source>
        <dbReference type="Proteomes" id="UP000315003"/>
    </source>
</evidence>
<proteinExistence type="predicted"/>
<dbReference type="Proteomes" id="UP000315003">
    <property type="component" value="Chromosome"/>
</dbReference>
<sequence length="75" mass="8313">MSIVLVLLASVVLLLILLLPIIAVAVRSGKSQCSRCDQRRSKSVLIKGNRGTWLCQDCLLELGERVRHLLRTESA</sequence>
<organism evidence="1 2">
    <name type="scientific">Stieleria bergensis</name>
    <dbReference type="NCBI Taxonomy" id="2528025"/>
    <lineage>
        <taxon>Bacteria</taxon>
        <taxon>Pseudomonadati</taxon>
        <taxon>Planctomycetota</taxon>
        <taxon>Planctomycetia</taxon>
        <taxon>Pirellulales</taxon>
        <taxon>Pirellulaceae</taxon>
        <taxon>Stieleria</taxon>
    </lineage>
</organism>
<keyword evidence="2" id="KW-1185">Reference proteome</keyword>
<dbReference type="EMBL" id="CP036272">
    <property type="protein sequence ID" value="QDT59911.1"/>
    <property type="molecule type" value="Genomic_DNA"/>
</dbReference>
<evidence type="ECO:0000313" key="1">
    <source>
        <dbReference type="EMBL" id="QDT59911.1"/>
    </source>
</evidence>
<reference evidence="1 2" key="1">
    <citation type="submission" date="2019-02" db="EMBL/GenBank/DDBJ databases">
        <title>Deep-cultivation of Planctomycetes and their phenomic and genomic characterization uncovers novel biology.</title>
        <authorList>
            <person name="Wiegand S."/>
            <person name="Jogler M."/>
            <person name="Boedeker C."/>
            <person name="Pinto D."/>
            <person name="Vollmers J."/>
            <person name="Rivas-Marin E."/>
            <person name="Kohn T."/>
            <person name="Peeters S.H."/>
            <person name="Heuer A."/>
            <person name="Rast P."/>
            <person name="Oberbeckmann S."/>
            <person name="Bunk B."/>
            <person name="Jeske O."/>
            <person name="Meyerdierks A."/>
            <person name="Storesund J.E."/>
            <person name="Kallscheuer N."/>
            <person name="Luecker S."/>
            <person name="Lage O.M."/>
            <person name="Pohl T."/>
            <person name="Merkel B.J."/>
            <person name="Hornburger P."/>
            <person name="Mueller R.-W."/>
            <person name="Bruemmer F."/>
            <person name="Labrenz M."/>
            <person name="Spormann A.M."/>
            <person name="Op den Camp H."/>
            <person name="Overmann J."/>
            <person name="Amann R."/>
            <person name="Jetten M.S.M."/>
            <person name="Mascher T."/>
            <person name="Medema M.H."/>
            <person name="Devos D.P."/>
            <person name="Kaster A.-K."/>
            <person name="Ovreas L."/>
            <person name="Rohde M."/>
            <person name="Galperin M.Y."/>
            <person name="Jogler C."/>
        </authorList>
    </citation>
    <scope>NUCLEOTIDE SEQUENCE [LARGE SCALE GENOMIC DNA]</scope>
    <source>
        <strain evidence="1 2">SV_7m_r</strain>
    </source>
</reference>
<gene>
    <name evidence="1" type="ORF">SV7mr_24240</name>
</gene>
<accession>A0A517SUW0</accession>
<name>A0A517SUW0_9BACT</name>
<dbReference type="AlphaFoldDB" id="A0A517SUW0"/>
<protein>
    <submittedName>
        <fullName evidence="1">Uncharacterized protein</fullName>
    </submittedName>
</protein>